<protein>
    <submittedName>
        <fullName evidence="4">Uncharacterized protein</fullName>
    </submittedName>
</protein>
<dbReference type="EMBL" id="LR215048">
    <property type="protein sequence ID" value="VEU81335.1"/>
    <property type="molecule type" value="Genomic_DNA"/>
</dbReference>
<dbReference type="STRING" id="1278311.GCA_000428705_01588"/>
<dbReference type="EMBL" id="LR215048">
    <property type="protein sequence ID" value="VEU81371.1"/>
    <property type="molecule type" value="Genomic_DNA"/>
</dbReference>
<evidence type="ECO:0000313" key="1">
    <source>
        <dbReference type="EMBL" id="VEU79536.1"/>
    </source>
</evidence>
<organism evidence="4 5">
    <name type="scientific">Haploplasma axanthum</name>
    <name type="common">Acholeplasma axanthum</name>
    <dbReference type="NCBI Taxonomy" id="29552"/>
    <lineage>
        <taxon>Bacteria</taxon>
        <taxon>Bacillati</taxon>
        <taxon>Mycoplasmatota</taxon>
        <taxon>Mollicutes</taxon>
        <taxon>Acholeplasmatales</taxon>
        <taxon>Acholeplasmataceae</taxon>
        <taxon>Haploplasma</taxon>
    </lineage>
</organism>
<keyword evidence="5" id="KW-1185">Reference proteome</keyword>
<evidence type="ECO:0000313" key="5">
    <source>
        <dbReference type="Proteomes" id="UP000289841"/>
    </source>
</evidence>
<gene>
    <name evidence="1" type="ORF">NCTC10138_00008</name>
    <name evidence="2" type="ORF">NCTC10138_01733</name>
    <name evidence="3" type="ORF">NCTC10138_01753</name>
    <name evidence="4" type="ORF">NCTC10138_01771</name>
</gene>
<dbReference type="KEGG" id="aaxa:NCTC10138_01753"/>
<name>A0A449BGE3_HAPAX</name>
<evidence type="ECO:0000313" key="2">
    <source>
        <dbReference type="EMBL" id="VEU81335.1"/>
    </source>
</evidence>
<proteinExistence type="predicted"/>
<accession>A0A449BGE3</accession>
<dbReference type="EMBL" id="LR215048">
    <property type="protein sequence ID" value="VEU81354.1"/>
    <property type="molecule type" value="Genomic_DNA"/>
</dbReference>
<reference evidence="4 5" key="1">
    <citation type="submission" date="2019-01" db="EMBL/GenBank/DDBJ databases">
        <authorList>
            <consortium name="Pathogen Informatics"/>
        </authorList>
    </citation>
    <scope>NUCLEOTIDE SEQUENCE [LARGE SCALE GENOMIC DNA]</scope>
    <source>
        <strain evidence="4 5">NCTC10138</strain>
    </source>
</reference>
<dbReference type="Proteomes" id="UP000289841">
    <property type="component" value="Chromosome"/>
</dbReference>
<dbReference type="RefSeq" id="WP_026390995.1">
    <property type="nucleotide sequence ID" value="NZ_LR215048.1"/>
</dbReference>
<dbReference type="KEGG" id="aaxa:NCTC10138_01733"/>
<dbReference type="EMBL" id="LR215048">
    <property type="protein sequence ID" value="VEU79536.1"/>
    <property type="molecule type" value="Genomic_DNA"/>
</dbReference>
<evidence type="ECO:0000313" key="3">
    <source>
        <dbReference type="EMBL" id="VEU81354.1"/>
    </source>
</evidence>
<sequence length="73" mass="8514">MKKRMLEYKGMLYTEEDLFEKLEDDEIIESSVLVNYYYNGNFIGNDNGFSTKEMLDEIIESGNLSISEVKTND</sequence>
<evidence type="ECO:0000313" key="4">
    <source>
        <dbReference type="EMBL" id="VEU81371.1"/>
    </source>
</evidence>
<dbReference type="KEGG" id="aaxa:NCTC10138_01771"/>
<dbReference type="KEGG" id="aaxa:NCTC10138_00008"/>
<dbReference type="AlphaFoldDB" id="A0A449BGE3"/>